<dbReference type="GO" id="GO:0008233">
    <property type="term" value="F:peptidase activity"/>
    <property type="evidence" value="ECO:0007669"/>
    <property type="project" value="UniProtKB-KW"/>
</dbReference>
<dbReference type="Gene3D" id="3.90.1680.10">
    <property type="entry name" value="SOS response associated peptidase-like"/>
    <property type="match status" value="1"/>
</dbReference>
<evidence type="ECO:0000313" key="9">
    <source>
        <dbReference type="EMBL" id="TWT37610.1"/>
    </source>
</evidence>
<keyword evidence="7" id="KW-0456">Lyase</keyword>
<evidence type="ECO:0000256" key="2">
    <source>
        <dbReference type="ARBA" id="ARBA00022670"/>
    </source>
</evidence>
<dbReference type="PANTHER" id="PTHR13604">
    <property type="entry name" value="DC12-RELATED"/>
    <property type="match status" value="1"/>
</dbReference>
<dbReference type="EMBL" id="SIHJ01000001">
    <property type="protein sequence ID" value="TWT37610.1"/>
    <property type="molecule type" value="Genomic_DNA"/>
</dbReference>
<dbReference type="SUPFAM" id="SSF143081">
    <property type="entry name" value="BB1717-like"/>
    <property type="match status" value="1"/>
</dbReference>
<evidence type="ECO:0000256" key="8">
    <source>
        <dbReference type="RuleBase" id="RU364100"/>
    </source>
</evidence>
<dbReference type="EC" id="3.4.-.-" evidence="8"/>
<proteinExistence type="inferred from homology"/>
<evidence type="ECO:0000256" key="7">
    <source>
        <dbReference type="ARBA" id="ARBA00023239"/>
    </source>
</evidence>
<dbReference type="GO" id="GO:0106300">
    <property type="term" value="P:protein-DNA covalent cross-linking repair"/>
    <property type="evidence" value="ECO:0007669"/>
    <property type="project" value="InterPro"/>
</dbReference>
<evidence type="ECO:0000256" key="6">
    <source>
        <dbReference type="ARBA" id="ARBA00023125"/>
    </source>
</evidence>
<evidence type="ECO:0000256" key="5">
    <source>
        <dbReference type="ARBA" id="ARBA00023124"/>
    </source>
</evidence>
<dbReference type="Pfam" id="PF02586">
    <property type="entry name" value="SRAP"/>
    <property type="match status" value="1"/>
</dbReference>
<keyword evidence="4 8" id="KW-0378">Hydrolase</keyword>
<reference evidence="9 10" key="1">
    <citation type="submission" date="2019-02" db="EMBL/GenBank/DDBJ databases">
        <title>Deep-cultivation of Planctomycetes and their phenomic and genomic characterization uncovers novel biology.</title>
        <authorList>
            <person name="Wiegand S."/>
            <person name="Jogler M."/>
            <person name="Boedeker C."/>
            <person name="Pinto D."/>
            <person name="Vollmers J."/>
            <person name="Rivas-Marin E."/>
            <person name="Kohn T."/>
            <person name="Peeters S.H."/>
            <person name="Heuer A."/>
            <person name="Rast P."/>
            <person name="Oberbeckmann S."/>
            <person name="Bunk B."/>
            <person name="Jeske O."/>
            <person name="Meyerdierks A."/>
            <person name="Storesund J.E."/>
            <person name="Kallscheuer N."/>
            <person name="Luecker S."/>
            <person name="Lage O.M."/>
            <person name="Pohl T."/>
            <person name="Merkel B.J."/>
            <person name="Hornburger P."/>
            <person name="Mueller R.-W."/>
            <person name="Bruemmer F."/>
            <person name="Labrenz M."/>
            <person name="Spormann A.M."/>
            <person name="Op Den Camp H."/>
            <person name="Overmann J."/>
            <person name="Amann R."/>
            <person name="Jetten M.S.M."/>
            <person name="Mascher T."/>
            <person name="Medema M.H."/>
            <person name="Devos D.P."/>
            <person name="Kaster A.-K."/>
            <person name="Ovreas L."/>
            <person name="Rohde M."/>
            <person name="Galperin M.Y."/>
            <person name="Jogler C."/>
        </authorList>
    </citation>
    <scope>NUCLEOTIDE SEQUENCE [LARGE SCALE GENOMIC DNA]</scope>
    <source>
        <strain evidence="9 10">KOR34</strain>
    </source>
</reference>
<evidence type="ECO:0000256" key="4">
    <source>
        <dbReference type="ARBA" id="ARBA00022801"/>
    </source>
</evidence>
<keyword evidence="5" id="KW-0190">Covalent protein-DNA linkage</keyword>
<evidence type="ECO:0000256" key="1">
    <source>
        <dbReference type="ARBA" id="ARBA00008136"/>
    </source>
</evidence>
<dbReference type="PANTHER" id="PTHR13604:SF0">
    <property type="entry name" value="ABASIC SITE PROCESSING PROTEIN HMCES"/>
    <property type="match status" value="1"/>
</dbReference>
<keyword evidence="10" id="KW-1185">Reference proteome</keyword>
<dbReference type="InterPro" id="IPR003738">
    <property type="entry name" value="SRAP"/>
</dbReference>
<keyword evidence="2 8" id="KW-0645">Protease</keyword>
<accession>A0A5C5VI74</accession>
<dbReference type="AlphaFoldDB" id="A0A5C5VI74"/>
<keyword evidence="6" id="KW-0238">DNA-binding</keyword>
<evidence type="ECO:0000256" key="3">
    <source>
        <dbReference type="ARBA" id="ARBA00022763"/>
    </source>
</evidence>
<dbReference type="InterPro" id="IPR036590">
    <property type="entry name" value="SRAP-like"/>
</dbReference>
<dbReference type="GO" id="GO:0016829">
    <property type="term" value="F:lyase activity"/>
    <property type="evidence" value="ECO:0007669"/>
    <property type="project" value="UniProtKB-KW"/>
</dbReference>
<sequence>MCNRYLIKAKLEEVAQRYNARLIAELDGAGEFLPRAMAPGLFIDDEDERLLGPMQFAFCPPGCPSPSDPKRALNNARIESAGKWPWKDAFRTTRCVLPMTEFREPCYWGETAGSEVYFSRADADLLHAAGIYRVWSSPDGKTRLVTMSLLMRPASDYIMDRGHHRQPLFIDEHGVDQWIRPGRIETDAGVALLRSIAAEPEFTHTHARDMAASWTKRRTAKLRERDQQLAALDSAPAVGF</sequence>
<dbReference type="GO" id="GO:0006508">
    <property type="term" value="P:proteolysis"/>
    <property type="evidence" value="ECO:0007669"/>
    <property type="project" value="UniProtKB-KW"/>
</dbReference>
<comment type="similarity">
    <text evidence="1 8">Belongs to the SOS response-associated peptidase family.</text>
</comment>
<protein>
    <recommendedName>
        <fullName evidence="8">Abasic site processing protein</fullName>
        <ecNumber evidence="8">3.4.-.-</ecNumber>
    </recommendedName>
</protein>
<comment type="caution">
    <text evidence="9">The sequence shown here is derived from an EMBL/GenBank/DDBJ whole genome shotgun (WGS) entry which is preliminary data.</text>
</comment>
<gene>
    <name evidence="9" type="ORF">KOR34_25640</name>
</gene>
<organism evidence="9 10">
    <name type="scientific">Posidoniimonas corsicana</name>
    <dbReference type="NCBI Taxonomy" id="1938618"/>
    <lineage>
        <taxon>Bacteria</taxon>
        <taxon>Pseudomonadati</taxon>
        <taxon>Planctomycetota</taxon>
        <taxon>Planctomycetia</taxon>
        <taxon>Pirellulales</taxon>
        <taxon>Lacipirellulaceae</taxon>
        <taxon>Posidoniimonas</taxon>
    </lineage>
</organism>
<keyword evidence="3" id="KW-0227">DNA damage</keyword>
<evidence type="ECO:0000313" key="10">
    <source>
        <dbReference type="Proteomes" id="UP000316714"/>
    </source>
</evidence>
<dbReference type="Proteomes" id="UP000316714">
    <property type="component" value="Unassembled WGS sequence"/>
</dbReference>
<dbReference type="GO" id="GO:0003697">
    <property type="term" value="F:single-stranded DNA binding"/>
    <property type="evidence" value="ECO:0007669"/>
    <property type="project" value="InterPro"/>
</dbReference>
<name>A0A5C5VI74_9BACT</name>